<dbReference type="GO" id="GO:0008168">
    <property type="term" value="F:methyltransferase activity"/>
    <property type="evidence" value="ECO:0007669"/>
    <property type="project" value="UniProtKB-KW"/>
</dbReference>
<dbReference type="Gene3D" id="3.40.50.150">
    <property type="entry name" value="Vaccinia Virus protein VP39"/>
    <property type="match status" value="1"/>
</dbReference>
<proteinExistence type="predicted"/>
<keyword evidence="4" id="KW-1185">Reference proteome</keyword>
<comment type="caution">
    <text evidence="3">The sequence shown here is derived from an EMBL/GenBank/DDBJ whole genome shotgun (WGS) entry which is preliminary data.</text>
</comment>
<dbReference type="CDD" id="cd02440">
    <property type="entry name" value="AdoMet_MTases"/>
    <property type="match status" value="1"/>
</dbReference>
<dbReference type="EMBL" id="VLLL01000005">
    <property type="protein sequence ID" value="TWJ15053.1"/>
    <property type="molecule type" value="Genomic_DNA"/>
</dbReference>
<gene>
    <name evidence="3" type="ORF">LX16_0751</name>
</gene>
<evidence type="ECO:0000313" key="3">
    <source>
        <dbReference type="EMBL" id="TWJ15053.1"/>
    </source>
</evidence>
<name>A0A562VB16_9ACTN</name>
<evidence type="ECO:0000313" key="4">
    <source>
        <dbReference type="Proteomes" id="UP000321617"/>
    </source>
</evidence>
<dbReference type="InterPro" id="IPR041698">
    <property type="entry name" value="Methyltransf_25"/>
</dbReference>
<dbReference type="RefSeq" id="WP_211354267.1">
    <property type="nucleotide sequence ID" value="NZ_BAABIJ010000001.1"/>
</dbReference>
<dbReference type="AlphaFoldDB" id="A0A562VB16"/>
<dbReference type="Pfam" id="PF13649">
    <property type="entry name" value="Methyltransf_25"/>
    <property type="match status" value="1"/>
</dbReference>
<sequence length="243" mass="26678">MTETGYDFAWLAEMYEPLNPWGVSDEFFLSTVMSADRVLDAGCGTGAVLRRARAAGHGGRLCGFDPAEAMLRRARVRDDVEWHVSDTASIGWRSEFDLAIMSNHVFQELIEEAELTASLRAIRAALRTGGRFVFDTLNPATMAWRSWTPRNAVTVTTPDGDEVTISHDAGEPVDGVLSLATTFHRTGWEEPRTVEGRLRFVETGELAGLLSDAGLIITEQYGDFDRSPLTPTSPQIITVAVAE</sequence>
<keyword evidence="1 3" id="KW-0808">Transferase</keyword>
<reference evidence="3 4" key="1">
    <citation type="journal article" date="2013" name="Stand. Genomic Sci.">
        <title>Genomic Encyclopedia of Type Strains, Phase I: The one thousand microbial genomes (KMG-I) project.</title>
        <authorList>
            <person name="Kyrpides N.C."/>
            <person name="Woyke T."/>
            <person name="Eisen J.A."/>
            <person name="Garrity G."/>
            <person name="Lilburn T.G."/>
            <person name="Beck B.J."/>
            <person name="Whitman W.B."/>
            <person name="Hugenholtz P."/>
            <person name="Klenk H.P."/>
        </authorList>
    </citation>
    <scope>NUCLEOTIDE SEQUENCE [LARGE SCALE GENOMIC DNA]</scope>
    <source>
        <strain evidence="3 4">DSM 45044</strain>
    </source>
</reference>
<dbReference type="PANTHER" id="PTHR43861">
    <property type="entry name" value="TRANS-ACONITATE 2-METHYLTRANSFERASE-RELATED"/>
    <property type="match status" value="1"/>
</dbReference>
<organism evidence="3 4">
    <name type="scientific">Stackebrandtia albiflava</name>
    <dbReference type="NCBI Taxonomy" id="406432"/>
    <lineage>
        <taxon>Bacteria</taxon>
        <taxon>Bacillati</taxon>
        <taxon>Actinomycetota</taxon>
        <taxon>Actinomycetes</taxon>
        <taxon>Glycomycetales</taxon>
        <taxon>Glycomycetaceae</taxon>
        <taxon>Stackebrandtia</taxon>
    </lineage>
</organism>
<dbReference type="GO" id="GO:0032259">
    <property type="term" value="P:methylation"/>
    <property type="evidence" value="ECO:0007669"/>
    <property type="project" value="UniProtKB-KW"/>
</dbReference>
<evidence type="ECO:0000259" key="2">
    <source>
        <dbReference type="Pfam" id="PF13649"/>
    </source>
</evidence>
<dbReference type="Proteomes" id="UP000321617">
    <property type="component" value="Unassembled WGS sequence"/>
</dbReference>
<dbReference type="InterPro" id="IPR029063">
    <property type="entry name" value="SAM-dependent_MTases_sf"/>
</dbReference>
<keyword evidence="3" id="KW-0489">Methyltransferase</keyword>
<protein>
    <submittedName>
        <fullName evidence="3">Methyltransferase family protein</fullName>
    </submittedName>
</protein>
<feature type="domain" description="Methyltransferase" evidence="2">
    <location>
        <begin position="38"/>
        <end position="130"/>
    </location>
</feature>
<evidence type="ECO:0000256" key="1">
    <source>
        <dbReference type="ARBA" id="ARBA00022679"/>
    </source>
</evidence>
<accession>A0A562VB16</accession>
<dbReference type="SUPFAM" id="SSF53335">
    <property type="entry name" value="S-adenosyl-L-methionine-dependent methyltransferases"/>
    <property type="match status" value="1"/>
</dbReference>